<dbReference type="EMBL" id="GG662545">
    <property type="protein sequence ID" value="EWS72718.1"/>
    <property type="molecule type" value="Genomic_DNA"/>
</dbReference>
<evidence type="ECO:0000313" key="2">
    <source>
        <dbReference type="EMBL" id="EWS72718.1"/>
    </source>
</evidence>
<keyword evidence="1 2" id="KW-0812">Transmembrane</keyword>
<dbReference type="InParanoid" id="W7X8I2"/>
<evidence type="ECO:0000313" key="3">
    <source>
        <dbReference type="Proteomes" id="UP000009168"/>
    </source>
</evidence>
<reference evidence="3" key="1">
    <citation type="journal article" date="2006" name="PLoS Biol.">
        <title>Macronuclear genome sequence of the ciliate Tetrahymena thermophila, a model eukaryote.</title>
        <authorList>
            <person name="Eisen J.A."/>
            <person name="Coyne R.S."/>
            <person name="Wu M."/>
            <person name="Wu D."/>
            <person name="Thiagarajan M."/>
            <person name="Wortman J.R."/>
            <person name="Badger J.H."/>
            <person name="Ren Q."/>
            <person name="Amedeo P."/>
            <person name="Jones K.M."/>
            <person name="Tallon L.J."/>
            <person name="Delcher A.L."/>
            <person name="Salzberg S.L."/>
            <person name="Silva J.C."/>
            <person name="Haas B.J."/>
            <person name="Majoros W.H."/>
            <person name="Farzad M."/>
            <person name="Carlton J.M."/>
            <person name="Smith R.K. Jr."/>
            <person name="Garg J."/>
            <person name="Pearlman R.E."/>
            <person name="Karrer K.M."/>
            <person name="Sun L."/>
            <person name="Manning G."/>
            <person name="Elde N.C."/>
            <person name="Turkewitz A.P."/>
            <person name="Asai D.J."/>
            <person name="Wilkes D.E."/>
            <person name="Wang Y."/>
            <person name="Cai H."/>
            <person name="Collins K."/>
            <person name="Stewart B.A."/>
            <person name="Lee S.R."/>
            <person name="Wilamowska K."/>
            <person name="Weinberg Z."/>
            <person name="Ruzzo W.L."/>
            <person name="Wloga D."/>
            <person name="Gaertig J."/>
            <person name="Frankel J."/>
            <person name="Tsao C.-C."/>
            <person name="Gorovsky M.A."/>
            <person name="Keeling P.J."/>
            <person name="Waller R.F."/>
            <person name="Patron N.J."/>
            <person name="Cherry J.M."/>
            <person name="Stover N.A."/>
            <person name="Krieger C.J."/>
            <person name="del Toro C."/>
            <person name="Ryder H.F."/>
            <person name="Williamson S.C."/>
            <person name="Barbeau R.A."/>
            <person name="Hamilton E.P."/>
            <person name="Orias E."/>
        </authorList>
    </citation>
    <scope>NUCLEOTIDE SEQUENCE [LARGE SCALE GENOMIC DNA]</scope>
    <source>
        <strain evidence="3">SB210</strain>
    </source>
</reference>
<feature type="transmembrane region" description="Helical" evidence="1">
    <location>
        <begin position="6"/>
        <end position="27"/>
    </location>
</feature>
<proteinExistence type="predicted"/>
<dbReference type="GeneID" id="24441735"/>
<dbReference type="Gene3D" id="3.80.10.10">
    <property type="entry name" value="Ribonuclease Inhibitor"/>
    <property type="match status" value="1"/>
</dbReference>
<dbReference type="AlphaFoldDB" id="W7X8I2"/>
<organism evidence="2 3">
    <name type="scientific">Tetrahymena thermophila (strain SB210)</name>
    <dbReference type="NCBI Taxonomy" id="312017"/>
    <lineage>
        <taxon>Eukaryota</taxon>
        <taxon>Sar</taxon>
        <taxon>Alveolata</taxon>
        <taxon>Ciliophora</taxon>
        <taxon>Intramacronucleata</taxon>
        <taxon>Oligohymenophorea</taxon>
        <taxon>Hymenostomatida</taxon>
        <taxon>Tetrahymenina</taxon>
        <taxon>Tetrahymenidae</taxon>
        <taxon>Tetrahymena</taxon>
    </lineage>
</organism>
<keyword evidence="3" id="KW-1185">Reference proteome</keyword>
<sequence>MLTFIINFLLFHIFLFFSNSLHLLLYLKSNNGINDEGLSDLGSSLAQCANLQNLDIDFSHNQIDDISSFCSFLANCNTISCLALLFVNNYIQNESMLGLGTAFASLTNLANLTLDLNRNKIGVQGVQQLGYTLSECINLKNLILNIRINSIHQAKKLEIMRNYLKTKRLVILKTDL</sequence>
<keyword evidence="1" id="KW-0472">Membrane</keyword>
<protein>
    <submittedName>
        <fullName evidence="2">Transmembrane protein, putative</fullName>
    </submittedName>
</protein>
<gene>
    <name evidence="2" type="ORF">TTHERM_001116271</name>
</gene>
<evidence type="ECO:0000256" key="1">
    <source>
        <dbReference type="SAM" id="Phobius"/>
    </source>
</evidence>
<dbReference type="RefSeq" id="XP_012654744.1">
    <property type="nucleotide sequence ID" value="XM_012799290.1"/>
</dbReference>
<dbReference type="KEGG" id="tet:TTHERM_001116271"/>
<dbReference type="Proteomes" id="UP000009168">
    <property type="component" value="Unassembled WGS sequence"/>
</dbReference>
<accession>W7X8I2</accession>
<keyword evidence="1" id="KW-1133">Transmembrane helix</keyword>
<dbReference type="SUPFAM" id="SSF52047">
    <property type="entry name" value="RNI-like"/>
    <property type="match status" value="1"/>
</dbReference>
<dbReference type="InterPro" id="IPR032675">
    <property type="entry name" value="LRR_dom_sf"/>
</dbReference>
<name>W7X8I2_TETTS</name>